<accession>A0ABT2H7T3</accession>
<keyword evidence="4" id="KW-1185">Reference proteome</keyword>
<evidence type="ECO:0000313" key="3">
    <source>
        <dbReference type="EMBL" id="MCS5735993.1"/>
    </source>
</evidence>
<evidence type="ECO:0000259" key="2">
    <source>
        <dbReference type="Pfam" id="PF00144"/>
    </source>
</evidence>
<protein>
    <submittedName>
        <fullName evidence="3">Beta-lactamase family protein</fullName>
    </submittedName>
</protein>
<dbReference type="PANTHER" id="PTHR43283:SF11">
    <property type="entry name" value="BETA-LACTAMASE-RELATED DOMAIN-CONTAINING PROTEIN"/>
    <property type="match status" value="1"/>
</dbReference>
<dbReference type="RefSeq" id="WP_259541512.1">
    <property type="nucleotide sequence ID" value="NZ_JANLCJ010000010.1"/>
</dbReference>
<sequence length="337" mass="35687">MESVALDDAVRWVRRQVEQGPLPSAVLGVATSGGIQFLEAFSGSDERPARVDDHYALYSVTKPLTGIAMARAIERGDLSLRRDLSTVLPDAPGGPAHPWRSAVRLEHLLSHTAGLVEPALDDPRPLDEQLATAGQAFVAGTRISYSNIAFHGAAKLFTAATGRAVHDDIEALAGLTGAADGSLTFDAASDPHRVYGQERAGVSPDRIAAARHPAAGVNGTAEGLLSLGASLLRALGGARGEVLHPETARGMTISRTAGLPEAVPNDDRRDFGLTWHLRDESSGLLHRDAIGHEGWTTTQWWIYPELDLCFTLLTNVLDARGLGVDPDELNNAVVAGS</sequence>
<dbReference type="EMBL" id="JANLCJ010000010">
    <property type="protein sequence ID" value="MCS5735993.1"/>
    <property type="molecule type" value="Genomic_DNA"/>
</dbReference>
<dbReference type="InterPro" id="IPR012338">
    <property type="entry name" value="Beta-lactam/transpept-like"/>
</dbReference>
<keyword evidence="1" id="KW-0378">Hydrolase</keyword>
<comment type="caution">
    <text evidence="3">The sequence shown here is derived from an EMBL/GenBank/DDBJ whole genome shotgun (WGS) entry which is preliminary data.</text>
</comment>
<reference evidence="3" key="1">
    <citation type="submission" date="2022-08" db="EMBL/GenBank/DDBJ databases">
        <authorList>
            <person name="Deng Y."/>
            <person name="Han X.-F."/>
            <person name="Zhang Y.-Q."/>
        </authorList>
    </citation>
    <scope>NUCLEOTIDE SEQUENCE</scope>
    <source>
        <strain evidence="3">CPCC 203386</strain>
    </source>
</reference>
<gene>
    <name evidence="3" type="ORF">N1032_19820</name>
</gene>
<evidence type="ECO:0000313" key="4">
    <source>
        <dbReference type="Proteomes" id="UP001165586"/>
    </source>
</evidence>
<dbReference type="Proteomes" id="UP001165586">
    <property type="component" value="Unassembled WGS sequence"/>
</dbReference>
<feature type="domain" description="Beta-lactamase-related" evidence="2">
    <location>
        <begin position="11"/>
        <end position="318"/>
    </location>
</feature>
<dbReference type="Gene3D" id="3.40.710.10">
    <property type="entry name" value="DD-peptidase/beta-lactamase superfamily"/>
    <property type="match status" value="1"/>
</dbReference>
<organism evidence="3 4">
    <name type="scientific">Herbiconiux daphne</name>
    <dbReference type="NCBI Taxonomy" id="2970914"/>
    <lineage>
        <taxon>Bacteria</taxon>
        <taxon>Bacillati</taxon>
        <taxon>Actinomycetota</taxon>
        <taxon>Actinomycetes</taxon>
        <taxon>Micrococcales</taxon>
        <taxon>Microbacteriaceae</taxon>
        <taxon>Herbiconiux</taxon>
    </lineage>
</organism>
<dbReference type="InterPro" id="IPR001466">
    <property type="entry name" value="Beta-lactam-related"/>
</dbReference>
<proteinExistence type="predicted"/>
<dbReference type="Pfam" id="PF00144">
    <property type="entry name" value="Beta-lactamase"/>
    <property type="match status" value="1"/>
</dbReference>
<dbReference type="PANTHER" id="PTHR43283">
    <property type="entry name" value="BETA-LACTAMASE-RELATED"/>
    <property type="match status" value="1"/>
</dbReference>
<dbReference type="InterPro" id="IPR050789">
    <property type="entry name" value="Diverse_Enzym_Activities"/>
</dbReference>
<name>A0ABT2H7T3_9MICO</name>
<evidence type="ECO:0000256" key="1">
    <source>
        <dbReference type="ARBA" id="ARBA00022801"/>
    </source>
</evidence>
<dbReference type="SUPFAM" id="SSF56601">
    <property type="entry name" value="beta-lactamase/transpeptidase-like"/>
    <property type="match status" value="1"/>
</dbReference>